<proteinExistence type="inferred from homology"/>
<reference evidence="5 6" key="1">
    <citation type="submission" date="2015-10" db="EMBL/GenBank/DDBJ databases">
        <title>A novel member of the family Ruminococcaceae isolated from human faeces.</title>
        <authorList>
            <person name="Shkoporov A.N."/>
            <person name="Chaplin A.V."/>
            <person name="Motuzova O.V."/>
            <person name="Kafarskaia L.I."/>
            <person name="Efimov B.A."/>
        </authorList>
    </citation>
    <scope>NUCLEOTIDE SEQUENCE [LARGE SCALE GENOMIC DNA]</scope>
    <source>
        <strain evidence="5 6">668</strain>
    </source>
</reference>
<protein>
    <recommendedName>
        <fullName evidence="3">Carboxylic ester hydrolase</fullName>
        <ecNumber evidence="3">3.1.1.-</ecNumber>
    </recommendedName>
</protein>
<dbReference type="AlphaFoldDB" id="A0A0W7TM42"/>
<dbReference type="EC" id="3.1.1.-" evidence="3"/>
<keyword evidence="2 3" id="KW-0378">Hydrolase</keyword>
<organism evidence="5 6">
    <name type="scientific">Ruthenibacterium lactatiformans</name>
    <dbReference type="NCBI Taxonomy" id="1550024"/>
    <lineage>
        <taxon>Bacteria</taxon>
        <taxon>Bacillati</taxon>
        <taxon>Bacillota</taxon>
        <taxon>Clostridia</taxon>
        <taxon>Eubacteriales</taxon>
        <taxon>Oscillospiraceae</taxon>
        <taxon>Ruthenibacterium</taxon>
    </lineage>
</organism>
<dbReference type="InterPro" id="IPR019826">
    <property type="entry name" value="Carboxylesterase_B_AS"/>
</dbReference>
<comment type="similarity">
    <text evidence="1 3">Belongs to the type-B carboxylesterase/lipase family.</text>
</comment>
<dbReference type="InterPro" id="IPR050309">
    <property type="entry name" value="Type-B_Carboxylest/Lipase"/>
</dbReference>
<dbReference type="ESTHER" id="9firm-a0a0w7tm42">
    <property type="family name" value="Carb_B_Bacteria"/>
</dbReference>
<evidence type="ECO:0000313" key="5">
    <source>
        <dbReference type="EMBL" id="KUE74892.1"/>
    </source>
</evidence>
<evidence type="ECO:0000256" key="1">
    <source>
        <dbReference type="ARBA" id="ARBA00005964"/>
    </source>
</evidence>
<dbReference type="PROSITE" id="PS00122">
    <property type="entry name" value="CARBOXYLESTERASE_B_1"/>
    <property type="match status" value="1"/>
</dbReference>
<evidence type="ECO:0000256" key="3">
    <source>
        <dbReference type="RuleBase" id="RU361235"/>
    </source>
</evidence>
<evidence type="ECO:0000313" key="6">
    <source>
        <dbReference type="Proteomes" id="UP000053433"/>
    </source>
</evidence>
<evidence type="ECO:0000256" key="2">
    <source>
        <dbReference type="ARBA" id="ARBA00022801"/>
    </source>
</evidence>
<comment type="caution">
    <text evidence="5">The sequence shown here is derived from an EMBL/GenBank/DDBJ whole genome shotgun (WGS) entry which is preliminary data.</text>
</comment>
<feature type="domain" description="Carboxylesterase type B" evidence="4">
    <location>
        <begin position="6"/>
        <end position="480"/>
    </location>
</feature>
<dbReference type="Proteomes" id="UP000053433">
    <property type="component" value="Unassembled WGS sequence"/>
</dbReference>
<name>A0A0W7TM42_9FIRM</name>
<gene>
    <name evidence="5" type="ORF">ASJ35_16675</name>
</gene>
<dbReference type="InterPro" id="IPR029058">
    <property type="entry name" value="AB_hydrolase_fold"/>
</dbReference>
<dbReference type="GO" id="GO:0016787">
    <property type="term" value="F:hydrolase activity"/>
    <property type="evidence" value="ECO:0007669"/>
    <property type="project" value="UniProtKB-KW"/>
</dbReference>
<accession>A0A0W7TM42</accession>
<dbReference type="Pfam" id="PF00135">
    <property type="entry name" value="COesterase"/>
    <property type="match status" value="1"/>
</dbReference>
<dbReference type="Gene3D" id="3.40.50.1820">
    <property type="entry name" value="alpha/beta hydrolase"/>
    <property type="match status" value="1"/>
</dbReference>
<dbReference type="InterPro" id="IPR002018">
    <property type="entry name" value="CarbesteraseB"/>
</dbReference>
<dbReference type="PROSITE" id="PS00941">
    <property type="entry name" value="CARBOXYLESTERASE_B_2"/>
    <property type="match status" value="1"/>
</dbReference>
<dbReference type="RefSeq" id="WP_058723839.1">
    <property type="nucleotide sequence ID" value="NZ_LMUA01000037.1"/>
</dbReference>
<dbReference type="PANTHER" id="PTHR11559">
    <property type="entry name" value="CARBOXYLESTERASE"/>
    <property type="match status" value="1"/>
</dbReference>
<evidence type="ECO:0000259" key="4">
    <source>
        <dbReference type="Pfam" id="PF00135"/>
    </source>
</evidence>
<dbReference type="EMBL" id="LMUA01000037">
    <property type="protein sequence ID" value="KUE74892.1"/>
    <property type="molecule type" value="Genomic_DNA"/>
</dbReference>
<dbReference type="InterPro" id="IPR019819">
    <property type="entry name" value="Carboxylesterase_B_CS"/>
</dbReference>
<sequence>MLLNAKTKYGEVEGVPSRLTGVSMFCGIPYAKPPVGQLRWRAPQAPAPWSGILKCDKFRAAAMQTKATMPFYVKEFPIDYSQITISEDCLYLNIWTPANTPSDKLPVMVYFHGGGDVTGFPHEPEHDGAHLAEKQVIYINVTYRLNVFGFLAHPQLTEESVYGASGNYGLLDQVASLKWVCDNIAAFGGDPDRITIFGQSAGAGNVHAHCVSPLSKGLFKRAISISGSGVVSLMRAGTLRDEEQKGLAFQKACSCSSLKELRELPEAMVLAYMTQSRINCSFCIDNYFLFEEPSQAIIYGRHHDVEIMAGSCANEGAAFGYEYRNTLSGFRGAVDSFFPGVEEAAWKLYNLHSDEDASNSSFDVMADGAVFGTNYWAKIHNKMGRKPVYVYYFCHRLPNEEGGLSVEGSFHSGDLWYVHGTLDRSWRAFGKADRDLSDLEISYITNFAKSADPNGEGLPEWVPYTRENPCSMLLCAEPRMDAMEKNVGALIAKYMD</sequence>
<dbReference type="SUPFAM" id="SSF53474">
    <property type="entry name" value="alpha/beta-Hydrolases"/>
    <property type="match status" value="1"/>
</dbReference>